<keyword evidence="4" id="KW-1185">Reference proteome</keyword>
<feature type="transmembrane region" description="Helical" evidence="1">
    <location>
        <begin position="193"/>
        <end position="211"/>
    </location>
</feature>
<dbReference type="Proteomes" id="UP000254000">
    <property type="component" value="Unassembled WGS sequence"/>
</dbReference>
<feature type="chain" id="PRO_5016836050" evidence="2">
    <location>
        <begin position="31"/>
        <end position="224"/>
    </location>
</feature>
<keyword evidence="1" id="KW-1133">Transmembrane helix</keyword>
<organism evidence="3 4">
    <name type="scientific">Gordonibacter pamelaeae</name>
    <dbReference type="NCBI Taxonomy" id="471189"/>
    <lineage>
        <taxon>Bacteria</taxon>
        <taxon>Bacillati</taxon>
        <taxon>Actinomycetota</taxon>
        <taxon>Coriobacteriia</taxon>
        <taxon>Eggerthellales</taxon>
        <taxon>Eggerthellaceae</taxon>
        <taxon>Gordonibacter</taxon>
    </lineage>
</organism>
<dbReference type="EMBL" id="PPTS01000008">
    <property type="protein sequence ID" value="RDB63062.1"/>
    <property type="molecule type" value="Genomic_DNA"/>
</dbReference>
<comment type="caution">
    <text evidence="3">The sequence shown here is derived from an EMBL/GenBank/DDBJ whole genome shotgun (WGS) entry which is preliminary data.</text>
</comment>
<evidence type="ECO:0000313" key="3">
    <source>
        <dbReference type="EMBL" id="RDB63062.1"/>
    </source>
</evidence>
<dbReference type="PROSITE" id="PS51257">
    <property type="entry name" value="PROKAR_LIPOPROTEIN"/>
    <property type="match status" value="1"/>
</dbReference>
<dbReference type="AlphaFoldDB" id="A0A369LV72"/>
<keyword evidence="2" id="KW-0732">Signal</keyword>
<keyword evidence="1" id="KW-0812">Transmembrane</keyword>
<evidence type="ECO:0000256" key="2">
    <source>
        <dbReference type="SAM" id="SignalP"/>
    </source>
</evidence>
<feature type="signal peptide" evidence="2">
    <location>
        <begin position="1"/>
        <end position="30"/>
    </location>
</feature>
<reference evidence="3 4" key="1">
    <citation type="journal article" date="2018" name="Elife">
        <title>Discovery and characterization of a prevalent human gut bacterial enzyme sufficient for the inactivation of a family of plant toxins.</title>
        <authorList>
            <person name="Koppel N."/>
            <person name="Bisanz J.E."/>
            <person name="Pandelia M.E."/>
            <person name="Turnbaugh P.J."/>
            <person name="Balskus E.P."/>
        </authorList>
    </citation>
    <scope>NUCLEOTIDE SEQUENCE [LARGE SCALE GENOMIC DNA]</scope>
    <source>
        <strain evidence="3 4">3C</strain>
    </source>
</reference>
<keyword evidence="1" id="KW-0472">Membrane</keyword>
<gene>
    <name evidence="3" type="ORF">C1877_13120</name>
</gene>
<sequence>MTMRRMTGVMFGALLACLALLCAATGRAYADPTSVVYEGDAKSFVFLPESTDLFRGFKEVMPGDELTQEITVENGSNDVEARIYLRAETIDERHEGMLSQMHLTVEQDGSAKLFEAPASEQGGLRDWVCLGTLQPGGRADLRAVLKVPVEAGNELQGAYGEVVWTFMVEELPSAQDGGGILGMPRTGDEWADVLVWGAAAIVSALVALIAWKRCRSSCGKKRQP</sequence>
<accession>A0A369LV72</accession>
<proteinExistence type="predicted"/>
<evidence type="ECO:0000313" key="4">
    <source>
        <dbReference type="Proteomes" id="UP000254000"/>
    </source>
</evidence>
<name>A0A369LV72_9ACTN</name>
<protein>
    <submittedName>
        <fullName evidence="3">Uncharacterized protein</fullName>
    </submittedName>
</protein>
<evidence type="ECO:0000256" key="1">
    <source>
        <dbReference type="SAM" id="Phobius"/>
    </source>
</evidence>